<evidence type="ECO:0000313" key="2">
    <source>
        <dbReference type="EMBL" id="PKI55440.1"/>
    </source>
</evidence>
<feature type="region of interest" description="Disordered" evidence="1">
    <location>
        <begin position="1"/>
        <end position="74"/>
    </location>
</feature>
<dbReference type="AlphaFoldDB" id="A0A2I0JHP1"/>
<comment type="caution">
    <text evidence="2">The sequence shown here is derived from an EMBL/GenBank/DDBJ whole genome shotgun (WGS) entry which is preliminary data.</text>
</comment>
<gene>
    <name evidence="2" type="ORF">CRG98_024153</name>
</gene>
<proteinExistence type="predicted"/>
<name>A0A2I0JHP1_PUNGR</name>
<keyword evidence="3" id="KW-1185">Reference proteome</keyword>
<dbReference type="EMBL" id="PGOL01001698">
    <property type="protein sequence ID" value="PKI55440.1"/>
    <property type="molecule type" value="Genomic_DNA"/>
</dbReference>
<evidence type="ECO:0000313" key="3">
    <source>
        <dbReference type="Proteomes" id="UP000233551"/>
    </source>
</evidence>
<reference evidence="2 3" key="1">
    <citation type="submission" date="2017-11" db="EMBL/GenBank/DDBJ databases">
        <title>De-novo sequencing of pomegranate (Punica granatum L.) genome.</title>
        <authorList>
            <person name="Akparov Z."/>
            <person name="Amiraslanov A."/>
            <person name="Hajiyeva S."/>
            <person name="Abbasov M."/>
            <person name="Kaur K."/>
            <person name="Hamwieh A."/>
            <person name="Solovyev V."/>
            <person name="Salamov A."/>
            <person name="Braich B."/>
            <person name="Kosarev P."/>
            <person name="Mahmoud A."/>
            <person name="Hajiyev E."/>
            <person name="Babayeva S."/>
            <person name="Izzatullayeva V."/>
            <person name="Mammadov A."/>
            <person name="Mammadov A."/>
            <person name="Sharifova S."/>
            <person name="Ojaghi J."/>
            <person name="Eynullazada K."/>
            <person name="Bayramov B."/>
            <person name="Abdulazimova A."/>
            <person name="Shahmuradov I."/>
        </authorList>
    </citation>
    <scope>NUCLEOTIDE SEQUENCE [LARGE SCALE GENOMIC DNA]</scope>
    <source>
        <strain evidence="3">cv. AG2017</strain>
        <tissue evidence="2">Leaf</tissue>
    </source>
</reference>
<organism evidence="2 3">
    <name type="scientific">Punica granatum</name>
    <name type="common">Pomegranate</name>
    <dbReference type="NCBI Taxonomy" id="22663"/>
    <lineage>
        <taxon>Eukaryota</taxon>
        <taxon>Viridiplantae</taxon>
        <taxon>Streptophyta</taxon>
        <taxon>Embryophyta</taxon>
        <taxon>Tracheophyta</taxon>
        <taxon>Spermatophyta</taxon>
        <taxon>Magnoliopsida</taxon>
        <taxon>eudicotyledons</taxon>
        <taxon>Gunneridae</taxon>
        <taxon>Pentapetalae</taxon>
        <taxon>rosids</taxon>
        <taxon>malvids</taxon>
        <taxon>Myrtales</taxon>
        <taxon>Lythraceae</taxon>
        <taxon>Punica</taxon>
    </lineage>
</organism>
<sequence length="74" mass="8013">MEHGNSAIKSGAPRRRPSPKEGRWRVGLPAEGLPQRKAVGEWGSPPKAFPKGRPLEVLQAPGDLTLGRPQAREP</sequence>
<evidence type="ECO:0000256" key="1">
    <source>
        <dbReference type="SAM" id="MobiDB-lite"/>
    </source>
</evidence>
<protein>
    <submittedName>
        <fullName evidence="2">Uncharacterized protein</fullName>
    </submittedName>
</protein>
<dbReference type="Proteomes" id="UP000233551">
    <property type="component" value="Unassembled WGS sequence"/>
</dbReference>
<accession>A0A2I0JHP1</accession>